<protein>
    <recommendedName>
        <fullName evidence="2">Tyrosine specific protein phosphatases domain-containing protein</fullName>
    </recommendedName>
</protein>
<dbReference type="SUPFAM" id="SSF52799">
    <property type="entry name" value="(Phosphotyrosine protein) phosphatases II"/>
    <property type="match status" value="1"/>
</dbReference>
<dbReference type="PROSITE" id="PS00383">
    <property type="entry name" value="TYR_PHOSPHATASE_1"/>
    <property type="match status" value="1"/>
</dbReference>
<dbReference type="InterPro" id="IPR000387">
    <property type="entry name" value="Tyr_Pase_dom"/>
</dbReference>
<proteinExistence type="inferred from homology"/>
<dbReference type="RefSeq" id="WP_203838521.1">
    <property type="nucleotide sequence ID" value="NZ_BAAATV010000002.1"/>
</dbReference>
<dbReference type="EMBL" id="BOMN01000057">
    <property type="protein sequence ID" value="GIE21401.1"/>
    <property type="molecule type" value="Genomic_DNA"/>
</dbReference>
<dbReference type="PROSITE" id="PS50056">
    <property type="entry name" value="TYR_PHOSPHATASE_2"/>
    <property type="match status" value="1"/>
</dbReference>
<dbReference type="Gene3D" id="3.90.190.10">
    <property type="entry name" value="Protein tyrosine phosphatase superfamily"/>
    <property type="match status" value="1"/>
</dbReference>
<dbReference type="InterPro" id="IPR026893">
    <property type="entry name" value="Tyr/Ser_Pase_IphP-type"/>
</dbReference>
<keyword evidence="4" id="KW-1185">Reference proteome</keyword>
<evidence type="ECO:0000256" key="1">
    <source>
        <dbReference type="ARBA" id="ARBA00009580"/>
    </source>
</evidence>
<comment type="caution">
    <text evidence="3">The sequence shown here is derived from an EMBL/GenBank/DDBJ whole genome shotgun (WGS) entry which is preliminary data.</text>
</comment>
<evidence type="ECO:0000313" key="4">
    <source>
        <dbReference type="Proteomes" id="UP000603200"/>
    </source>
</evidence>
<gene>
    <name evidence="3" type="ORF">Ahu01nite_045030</name>
</gene>
<reference evidence="3 4" key="1">
    <citation type="submission" date="2021-01" db="EMBL/GenBank/DDBJ databases">
        <title>Whole genome shotgun sequence of Actinoplanes humidus NBRC 14915.</title>
        <authorList>
            <person name="Komaki H."/>
            <person name="Tamura T."/>
        </authorList>
    </citation>
    <scope>NUCLEOTIDE SEQUENCE [LARGE SCALE GENOMIC DNA]</scope>
    <source>
        <strain evidence="3 4">NBRC 14915</strain>
    </source>
</reference>
<accession>A0ABQ3ZS39</accession>
<dbReference type="InterPro" id="IPR029021">
    <property type="entry name" value="Prot-tyrosine_phosphatase-like"/>
</dbReference>
<sequence>MTSRSLAFTTNYNFRDVGGYAGLDGRTVRWRRLFRSDSLHRLKGDDLVTWDALGIRSVIDLRRAHEVEEIGRVPESEGLDYHNLVIEHVDWATVPEPAGTPHERWLADRYLNFAEDGRDGLAAALSLIASPEAAPMVVHCMAGKDRTGVVCALTLELLGVSDTDIAEDYALTEASMASLTEYLTRTRPHVINDKYHMFNCPRDAMLLFLDDLRARHGSVEAYVKELGVTGEQVAAMRDHLLE</sequence>
<dbReference type="PANTHER" id="PTHR31126:SF1">
    <property type="entry name" value="TYROSINE SPECIFIC PROTEIN PHOSPHATASES DOMAIN-CONTAINING PROTEIN"/>
    <property type="match status" value="1"/>
</dbReference>
<dbReference type="Pfam" id="PF13350">
    <property type="entry name" value="Y_phosphatase3"/>
    <property type="match status" value="1"/>
</dbReference>
<evidence type="ECO:0000313" key="3">
    <source>
        <dbReference type="EMBL" id="GIE21401.1"/>
    </source>
</evidence>
<dbReference type="Proteomes" id="UP000603200">
    <property type="component" value="Unassembled WGS sequence"/>
</dbReference>
<evidence type="ECO:0000259" key="2">
    <source>
        <dbReference type="PROSITE" id="PS50056"/>
    </source>
</evidence>
<comment type="similarity">
    <text evidence="1">Belongs to the protein-tyrosine phosphatase family.</text>
</comment>
<dbReference type="InterPro" id="IPR016130">
    <property type="entry name" value="Tyr_Pase_AS"/>
</dbReference>
<dbReference type="PANTHER" id="PTHR31126">
    <property type="entry name" value="TYROSINE-PROTEIN PHOSPHATASE"/>
    <property type="match status" value="1"/>
</dbReference>
<organism evidence="3 4">
    <name type="scientific">Winogradskya humida</name>
    <dbReference type="NCBI Taxonomy" id="113566"/>
    <lineage>
        <taxon>Bacteria</taxon>
        <taxon>Bacillati</taxon>
        <taxon>Actinomycetota</taxon>
        <taxon>Actinomycetes</taxon>
        <taxon>Micromonosporales</taxon>
        <taxon>Micromonosporaceae</taxon>
        <taxon>Winogradskya</taxon>
    </lineage>
</organism>
<name>A0ABQ3ZS39_9ACTN</name>
<feature type="domain" description="Tyrosine specific protein phosphatases" evidence="2">
    <location>
        <begin position="108"/>
        <end position="198"/>
    </location>
</feature>